<dbReference type="InterPro" id="IPR032774">
    <property type="entry name" value="WG_beta_rep"/>
</dbReference>
<feature type="signal peptide" evidence="1">
    <location>
        <begin position="1"/>
        <end position="27"/>
    </location>
</feature>
<dbReference type="PANTHER" id="PTHR37841:SF1">
    <property type="entry name" value="DUF3298 DOMAIN-CONTAINING PROTEIN"/>
    <property type="match status" value="1"/>
</dbReference>
<gene>
    <name evidence="2" type="ORF">RAS12_25380</name>
</gene>
<name>A0ABY9LYU1_9BURK</name>
<accession>A0ABY9LYU1</accession>
<dbReference type="Pfam" id="PF14903">
    <property type="entry name" value="WG_beta_rep"/>
    <property type="match status" value="6"/>
</dbReference>
<keyword evidence="1" id="KW-0732">Signal</keyword>
<dbReference type="Proteomes" id="UP001234798">
    <property type="component" value="Chromosome"/>
</dbReference>
<evidence type="ECO:0000313" key="3">
    <source>
        <dbReference type="Proteomes" id="UP001234798"/>
    </source>
</evidence>
<proteinExistence type="predicted"/>
<protein>
    <submittedName>
        <fullName evidence="2">WG repeat-containing protein</fullName>
    </submittedName>
</protein>
<dbReference type="RefSeq" id="WP_306942583.1">
    <property type="nucleotide sequence ID" value="NZ_CP132976.1"/>
</dbReference>
<organism evidence="2 3">
    <name type="scientific">Achromobacter seleniivolatilans</name>
    <dbReference type="NCBI Taxonomy" id="3047478"/>
    <lineage>
        <taxon>Bacteria</taxon>
        <taxon>Pseudomonadati</taxon>
        <taxon>Pseudomonadota</taxon>
        <taxon>Betaproteobacteria</taxon>
        <taxon>Burkholderiales</taxon>
        <taxon>Alcaligenaceae</taxon>
        <taxon>Achromobacter</taxon>
    </lineage>
</organism>
<sequence length="1031" mass="111126">MSTQTLKPLVLAIAMAALPGFHGAAQADSWIDRCTASYYGQGSDTYCHQSYQEGLAAVLTGTGTNDTGAWGYLDKQGRMAITPAYTDVTPFQNGLAAVAQGERWGYIDTKGNWVIPPRFASATSFNAEGTALAEEDDHDVLIDRQGKVVKVFELGTRTWGFQPGQKLAAMETPAPPSLFNTATGKAVALPAGVMALAAPTGGYLPAQLRESRYSGWWGLLDTARGGWAIAPDVLRSRDAPKRDGNVLAVLRDREWEFVNPSGEPISATRYEQIDWVAPGVWLVKPARGKTALLDGQFNTLHQFSAQYVNVQEQGGWRFIADTAMAMLINTEGDIAWLPLHEGRLEINRGLAWVYGVPARSAGSAGSASGMAMDAAADATTATDGASDAVKEMSATEAQAGDAAVAADTAIAVDAAADTAMATDTAVADAAADTAMTTEVTVAEVATPATSVDEDDQAAEIPVSGNESLYQIYAPDGSGLLDTSTVARLREYQLNAFTVSKTALRGKDAKDVPLILLRPNDYQQPLAILTAAGKIVSNADWSNIDSNDVTMPLVVYNHDSKAGAIDGQGNWIITPQYTNMRAFAGAYAWALSDDMQEGKSLLVDAQGKAVTPPADVSAASSKLDGDLLVYRAPDDNRERLWGIWNIRKRATVLKPAYERIEEFEDDWARVEDKGRWGAVNREGKWVIPATHDSAYKMEYLGDGFMLVDDAAAEDKASRYGESAYRLVNLRTGKSSDTLYGKPDKLKDGRFVGQLADASAVLFDAQGGVTRISEGRPESKEQYQDWIYVRNGEREGAIDARGNMKVPAIYGEFNPFFAQPEGLARVNLGSGYRVIDQNGKTVLEKMGDGSPLASMQRIVFSDSRSANSIMTDLQGREITRVAGQYSVEDRNASEGVVPYSVQGGKSGFLDASGKRVVGPHFDQLGPLKNGLAKARRLDRTGKLYGYIDLSGRYAIAPDFIWAESFNDERAMVRRGSQIQFIDTKGQVSTSFGVVCNTVVILDPQGKQTWPRQKLTCPEAAELQLAALDNAKAE</sequence>
<evidence type="ECO:0000313" key="2">
    <source>
        <dbReference type="EMBL" id="WMD19912.1"/>
    </source>
</evidence>
<evidence type="ECO:0000256" key="1">
    <source>
        <dbReference type="SAM" id="SignalP"/>
    </source>
</evidence>
<dbReference type="SUPFAM" id="SSF69360">
    <property type="entry name" value="Cell wall binding repeat"/>
    <property type="match status" value="1"/>
</dbReference>
<dbReference type="EMBL" id="CP132976">
    <property type="protein sequence ID" value="WMD19912.1"/>
    <property type="molecule type" value="Genomic_DNA"/>
</dbReference>
<reference evidence="2 3" key="1">
    <citation type="submission" date="2023-08" db="EMBL/GenBank/DDBJ databases">
        <title>Achromobacter seleniivolatilans sp. nov., isolated from seleniferous soil.</title>
        <authorList>
            <person name="Zhang S."/>
            <person name="Li K."/>
            <person name="Peng J."/>
            <person name="Zhao Q."/>
            <person name="Wang H."/>
            <person name="Guo Y."/>
        </authorList>
    </citation>
    <scope>NUCLEOTIDE SEQUENCE [LARGE SCALE GENOMIC DNA]</scope>
    <source>
        <strain evidence="2 3">R39</strain>
    </source>
</reference>
<keyword evidence="3" id="KW-1185">Reference proteome</keyword>
<feature type="chain" id="PRO_5045348053" evidence="1">
    <location>
        <begin position="28"/>
        <end position="1031"/>
    </location>
</feature>
<dbReference type="PANTHER" id="PTHR37841">
    <property type="entry name" value="GLR2918 PROTEIN"/>
    <property type="match status" value="1"/>
</dbReference>